<dbReference type="PANTHER" id="PTHR43071">
    <property type="entry name" value="2-AMINO-4-HYDROXY-6-HYDROXYMETHYLDIHYDROPTERIDINE PYROPHOSPHOKINASE"/>
    <property type="match status" value="1"/>
</dbReference>
<dbReference type="STRING" id="867345.SAMN05421693_13023"/>
<evidence type="ECO:0000256" key="3">
    <source>
        <dbReference type="ARBA" id="ARBA00022679"/>
    </source>
</evidence>
<comment type="pathway">
    <text evidence="1">Cofactor biosynthesis; tetrahydrofolate biosynthesis; 2-amino-4-hydroxy-6-hydroxymethyl-7,8-dihydropteridine diphosphate from 7,8-dihydroneopterin triphosphate: step 4/4.</text>
</comment>
<dbReference type="OrthoDB" id="9790168at2"/>
<evidence type="ECO:0000256" key="6">
    <source>
        <dbReference type="ARBA" id="ARBA00022840"/>
    </source>
</evidence>
<dbReference type="EMBL" id="FOFO01000030">
    <property type="protein sequence ID" value="SEQ42158.1"/>
    <property type="molecule type" value="Genomic_DNA"/>
</dbReference>
<dbReference type="Proteomes" id="UP000199496">
    <property type="component" value="Unassembled WGS sequence"/>
</dbReference>
<dbReference type="GO" id="GO:0016301">
    <property type="term" value="F:kinase activity"/>
    <property type="evidence" value="ECO:0007669"/>
    <property type="project" value="UniProtKB-KW"/>
</dbReference>
<evidence type="ECO:0000256" key="4">
    <source>
        <dbReference type="ARBA" id="ARBA00022741"/>
    </source>
</evidence>
<dbReference type="SUPFAM" id="SSF55083">
    <property type="entry name" value="6-hydroxymethyl-7,8-dihydropterin pyrophosphokinase, HPPK"/>
    <property type="match status" value="1"/>
</dbReference>
<reference evidence="9 10" key="1">
    <citation type="submission" date="2016-10" db="EMBL/GenBank/DDBJ databases">
        <authorList>
            <person name="de Groot N.N."/>
        </authorList>
    </citation>
    <scope>NUCLEOTIDE SEQUENCE [LARGE SCALE GENOMIC DNA]</scope>
    <source>
        <strain evidence="9 10">B7-7</strain>
    </source>
</reference>
<evidence type="ECO:0000256" key="2">
    <source>
        <dbReference type="ARBA" id="ARBA00013253"/>
    </source>
</evidence>
<name>A0A1H9FXE5_9GAMM</name>
<accession>A0A1H9FXE5</accession>
<dbReference type="UniPathway" id="UPA00077">
    <property type="reaction ID" value="UER00155"/>
</dbReference>
<keyword evidence="4" id="KW-0547">Nucleotide-binding</keyword>
<dbReference type="GO" id="GO:0005524">
    <property type="term" value="F:ATP binding"/>
    <property type="evidence" value="ECO:0007669"/>
    <property type="project" value="UniProtKB-KW"/>
</dbReference>
<proteinExistence type="predicted"/>
<dbReference type="AlphaFoldDB" id="A0A1H9FXE5"/>
<evidence type="ECO:0000313" key="9">
    <source>
        <dbReference type="EMBL" id="SEQ42158.1"/>
    </source>
</evidence>
<feature type="domain" description="7,8-dihydro-6-hydroxymethylpterin-pyrophosphokinase" evidence="8">
    <location>
        <begin position="5"/>
        <end position="131"/>
    </location>
</feature>
<sequence>MRRAYISLGTNVDRARHVRAGVAALEAHLGPVQVSPVYETGSVGFTGRSFYNLVVALDTDLSPAALVARLKALEDQHGRQRGGGDAPGGCTLDLDLLLLGECIVTSECLCLPRQDMTRHAFVLKPLADLAPDLKHPLLGQTMQALWTRFDDDRQWIRPVAFAW</sequence>
<dbReference type="GO" id="GO:0046656">
    <property type="term" value="P:folic acid biosynthetic process"/>
    <property type="evidence" value="ECO:0007669"/>
    <property type="project" value="UniProtKB-KW"/>
</dbReference>
<gene>
    <name evidence="9" type="ORF">SAMN05421693_13023</name>
</gene>
<organism evidence="9 10">
    <name type="scientific">Ectothiorhodospira magna</name>
    <dbReference type="NCBI Taxonomy" id="867345"/>
    <lineage>
        <taxon>Bacteria</taxon>
        <taxon>Pseudomonadati</taxon>
        <taxon>Pseudomonadota</taxon>
        <taxon>Gammaproteobacteria</taxon>
        <taxon>Chromatiales</taxon>
        <taxon>Ectothiorhodospiraceae</taxon>
        <taxon>Ectothiorhodospira</taxon>
    </lineage>
</organism>
<dbReference type="PANTHER" id="PTHR43071:SF2">
    <property type="entry name" value="2-AMINO-4-HYDROXY-6-HYDROXYMETHYLDIHYDROPTERIDINE PYROPHOSPHOKINASE"/>
    <property type="match status" value="1"/>
</dbReference>
<evidence type="ECO:0000259" key="8">
    <source>
        <dbReference type="Pfam" id="PF01288"/>
    </source>
</evidence>
<keyword evidence="5 9" id="KW-0418">Kinase</keyword>
<dbReference type="CDD" id="cd00483">
    <property type="entry name" value="HPPK"/>
    <property type="match status" value="1"/>
</dbReference>
<dbReference type="InterPro" id="IPR035907">
    <property type="entry name" value="Hppk_sf"/>
</dbReference>
<dbReference type="GO" id="GO:0046654">
    <property type="term" value="P:tetrahydrofolate biosynthetic process"/>
    <property type="evidence" value="ECO:0007669"/>
    <property type="project" value="UniProtKB-UniPathway"/>
</dbReference>
<dbReference type="Pfam" id="PF01288">
    <property type="entry name" value="HPPK"/>
    <property type="match status" value="1"/>
</dbReference>
<dbReference type="GO" id="GO:0003848">
    <property type="term" value="F:2-amino-4-hydroxy-6-hydroxymethyldihydropteridine diphosphokinase activity"/>
    <property type="evidence" value="ECO:0007669"/>
    <property type="project" value="UniProtKB-EC"/>
</dbReference>
<evidence type="ECO:0000313" key="10">
    <source>
        <dbReference type="Proteomes" id="UP000199496"/>
    </source>
</evidence>
<evidence type="ECO:0000256" key="7">
    <source>
        <dbReference type="ARBA" id="ARBA00022909"/>
    </source>
</evidence>
<keyword evidence="10" id="KW-1185">Reference proteome</keyword>
<dbReference type="RefSeq" id="WP_090209015.1">
    <property type="nucleotide sequence ID" value="NZ_FOFO01000030.1"/>
</dbReference>
<dbReference type="EC" id="2.7.6.3" evidence="2"/>
<keyword evidence="7" id="KW-0289">Folate biosynthesis</keyword>
<dbReference type="Gene3D" id="3.30.70.560">
    <property type="entry name" value="7,8-Dihydro-6-hydroxymethylpterin-pyrophosphokinase HPPK"/>
    <property type="match status" value="1"/>
</dbReference>
<keyword evidence="3" id="KW-0808">Transferase</keyword>
<evidence type="ECO:0000256" key="5">
    <source>
        <dbReference type="ARBA" id="ARBA00022777"/>
    </source>
</evidence>
<dbReference type="NCBIfam" id="TIGR01498">
    <property type="entry name" value="folK"/>
    <property type="match status" value="1"/>
</dbReference>
<dbReference type="InterPro" id="IPR000550">
    <property type="entry name" value="Hppk"/>
</dbReference>
<evidence type="ECO:0000256" key="1">
    <source>
        <dbReference type="ARBA" id="ARBA00005051"/>
    </source>
</evidence>
<protein>
    <recommendedName>
        <fullName evidence="2">2-amino-4-hydroxy-6-hydroxymethyldihydropteridine diphosphokinase</fullName>
        <ecNumber evidence="2">2.7.6.3</ecNumber>
    </recommendedName>
</protein>
<keyword evidence="6" id="KW-0067">ATP-binding</keyword>